<dbReference type="InterPro" id="IPR019797">
    <property type="entry name" value="Glutamate_5-kinase_CS"/>
</dbReference>
<organism evidence="10 11">
    <name type="scientific">Secundilactobacillus kimchicus JCM 15530</name>
    <dbReference type="NCBI Taxonomy" id="1302272"/>
    <lineage>
        <taxon>Bacteria</taxon>
        <taxon>Bacillati</taxon>
        <taxon>Bacillota</taxon>
        <taxon>Bacilli</taxon>
        <taxon>Lactobacillales</taxon>
        <taxon>Lactobacillaceae</taxon>
        <taxon>Secundilactobacillus</taxon>
    </lineage>
</organism>
<dbReference type="GO" id="GO:0004349">
    <property type="term" value="F:glutamate 5-kinase activity"/>
    <property type="evidence" value="ECO:0007669"/>
    <property type="project" value="UniProtKB-UniRule"/>
</dbReference>
<dbReference type="AlphaFoldDB" id="A0A0R1HQ51"/>
<feature type="binding site" evidence="8">
    <location>
        <position position="141"/>
    </location>
    <ligand>
        <name>substrate</name>
    </ligand>
</feature>
<comment type="caution">
    <text evidence="10">The sequence shown here is derived from an EMBL/GenBank/DDBJ whole genome shotgun (WGS) entry which is preliminary data.</text>
</comment>
<dbReference type="OrthoDB" id="9804434at2"/>
<dbReference type="InterPro" id="IPR011529">
    <property type="entry name" value="Glu_5kinase"/>
</dbReference>
<feature type="binding site" evidence="8">
    <location>
        <begin position="177"/>
        <end position="178"/>
    </location>
    <ligand>
        <name>ATP</name>
        <dbReference type="ChEBI" id="CHEBI:30616"/>
    </ligand>
</feature>
<evidence type="ECO:0000313" key="11">
    <source>
        <dbReference type="Proteomes" id="UP000050911"/>
    </source>
</evidence>
<dbReference type="InterPro" id="IPR036393">
    <property type="entry name" value="AceGlu_kinase-like_sf"/>
</dbReference>
<keyword evidence="1 8" id="KW-0963">Cytoplasm</keyword>
<dbReference type="EMBL" id="AZCX01000003">
    <property type="protein sequence ID" value="KRK48584.1"/>
    <property type="molecule type" value="Genomic_DNA"/>
</dbReference>
<feature type="binding site" evidence="8">
    <location>
        <position position="157"/>
    </location>
    <ligand>
        <name>substrate</name>
    </ligand>
</feature>
<evidence type="ECO:0000256" key="8">
    <source>
        <dbReference type="HAMAP-Rule" id="MF_00456"/>
    </source>
</evidence>
<dbReference type="Proteomes" id="UP000050911">
    <property type="component" value="Unassembled WGS sequence"/>
</dbReference>
<dbReference type="UniPathway" id="UPA00098">
    <property type="reaction ID" value="UER00359"/>
</dbReference>
<gene>
    <name evidence="8" type="primary">proB</name>
    <name evidence="10" type="ORF">FC96_GL001697</name>
</gene>
<keyword evidence="4 8" id="KW-0808">Transferase</keyword>
<dbReference type="GO" id="GO:0005524">
    <property type="term" value="F:ATP binding"/>
    <property type="evidence" value="ECO:0007669"/>
    <property type="project" value="UniProtKB-KW"/>
</dbReference>
<protein>
    <recommendedName>
        <fullName evidence="8">Glutamate 5-kinase</fullName>
        <ecNumber evidence="8">2.7.2.11</ecNumber>
    </recommendedName>
    <alternativeName>
        <fullName evidence="8">Gamma-glutamyl kinase</fullName>
        <shortName evidence="8">GK</shortName>
    </alternativeName>
</protein>
<dbReference type="Gene3D" id="3.40.1160.10">
    <property type="entry name" value="Acetylglutamate kinase-like"/>
    <property type="match status" value="1"/>
</dbReference>
<evidence type="ECO:0000256" key="1">
    <source>
        <dbReference type="ARBA" id="ARBA00022490"/>
    </source>
</evidence>
<keyword evidence="3 8" id="KW-0641">Proline biosynthesis</keyword>
<comment type="subcellular location">
    <subcellularLocation>
        <location evidence="8">Cytoplasm</location>
    </subcellularLocation>
</comment>
<evidence type="ECO:0000256" key="4">
    <source>
        <dbReference type="ARBA" id="ARBA00022679"/>
    </source>
</evidence>
<proteinExistence type="inferred from homology"/>
<dbReference type="InterPro" id="IPR001048">
    <property type="entry name" value="Asp/Glu/Uridylate_kinase"/>
</dbReference>
<dbReference type="InterPro" id="IPR001057">
    <property type="entry name" value="Glu/AcGlu_kinase"/>
</dbReference>
<dbReference type="PIRSF" id="PIRSF000729">
    <property type="entry name" value="GK"/>
    <property type="match status" value="1"/>
</dbReference>
<sequence>MQTREINATRIVVKIGTSSLINQSGRLNLRTIDQLAFVLSTLCGQNKQVILVSSGAIGVGLGELKLTTRPTDISAQQALAAIGQSKLLTVFNQRFDHYNQQIGQILLTHDVFDFPTTKQHVMNTFDRLLERQVVPIVNENDSVAVDELDHKTTFGDNDQLSAMVAKNTAADLLIMLTDTDGFYDANPLTHPEARLISRITTIDETTYAVAGGKGSMYGTGGMVTKLRAADIMLKANQQMVLASGSDPSIIFDILDGKPVGTWFASQPKEVLKHG</sequence>
<name>A0A0R1HQ51_9LACO</name>
<comment type="function">
    <text evidence="8">Catalyzes the transfer of a phosphate group to glutamate to form L-glutamate 5-phosphate.</text>
</comment>
<dbReference type="Pfam" id="PF00696">
    <property type="entry name" value="AA_kinase"/>
    <property type="match status" value="1"/>
</dbReference>
<evidence type="ECO:0000313" key="10">
    <source>
        <dbReference type="EMBL" id="KRK48584.1"/>
    </source>
</evidence>
<evidence type="ECO:0000256" key="3">
    <source>
        <dbReference type="ARBA" id="ARBA00022650"/>
    </source>
</evidence>
<evidence type="ECO:0000259" key="9">
    <source>
        <dbReference type="Pfam" id="PF00696"/>
    </source>
</evidence>
<dbReference type="RefSeq" id="WP_055679652.1">
    <property type="nucleotide sequence ID" value="NZ_AZCX01000003.1"/>
</dbReference>
<evidence type="ECO:0000256" key="6">
    <source>
        <dbReference type="ARBA" id="ARBA00022777"/>
    </source>
</evidence>
<dbReference type="FunFam" id="3.40.1160.10:FF:000018">
    <property type="entry name" value="Glutamate 5-kinase"/>
    <property type="match status" value="1"/>
</dbReference>
<dbReference type="EC" id="2.7.2.11" evidence="8"/>
<dbReference type="GO" id="GO:0005829">
    <property type="term" value="C:cytosol"/>
    <property type="evidence" value="ECO:0007669"/>
    <property type="project" value="TreeGrafter"/>
</dbReference>
<evidence type="ECO:0000256" key="5">
    <source>
        <dbReference type="ARBA" id="ARBA00022741"/>
    </source>
</evidence>
<feature type="binding site" evidence="8">
    <location>
        <position position="54"/>
    </location>
    <ligand>
        <name>substrate</name>
    </ligand>
</feature>
<accession>A0A0R1HQ51</accession>
<dbReference type="PATRIC" id="fig|1302272.5.peg.1715"/>
<dbReference type="PROSITE" id="PS00902">
    <property type="entry name" value="GLUTAMATE_5_KINASE"/>
    <property type="match status" value="1"/>
</dbReference>
<feature type="domain" description="Aspartate/glutamate/uridylate kinase" evidence="9">
    <location>
        <begin position="10"/>
        <end position="241"/>
    </location>
</feature>
<dbReference type="CDD" id="cd04242">
    <property type="entry name" value="AAK_G5K_ProB"/>
    <property type="match status" value="1"/>
</dbReference>
<keyword evidence="6 8" id="KW-0418">Kinase</keyword>
<feature type="binding site" evidence="8">
    <location>
        <begin position="219"/>
        <end position="225"/>
    </location>
    <ligand>
        <name>ATP</name>
        <dbReference type="ChEBI" id="CHEBI:30616"/>
    </ligand>
</feature>
<dbReference type="InterPro" id="IPR005715">
    <property type="entry name" value="Glu_5kinase/COase_Synthase"/>
</dbReference>
<dbReference type="PANTHER" id="PTHR43654:SF1">
    <property type="entry name" value="ISOPENTENYL PHOSPHATE KINASE"/>
    <property type="match status" value="1"/>
</dbReference>
<reference evidence="10 11" key="1">
    <citation type="journal article" date="2015" name="Genome Announc.">
        <title>Expanding the biotechnology potential of lactobacilli through comparative genomics of 213 strains and associated genera.</title>
        <authorList>
            <person name="Sun Z."/>
            <person name="Harris H.M."/>
            <person name="McCann A."/>
            <person name="Guo C."/>
            <person name="Argimon S."/>
            <person name="Zhang W."/>
            <person name="Yang X."/>
            <person name="Jeffery I.B."/>
            <person name="Cooney J.C."/>
            <person name="Kagawa T.F."/>
            <person name="Liu W."/>
            <person name="Song Y."/>
            <person name="Salvetti E."/>
            <person name="Wrobel A."/>
            <person name="Rasinkangas P."/>
            <person name="Parkhill J."/>
            <person name="Rea M.C."/>
            <person name="O'Sullivan O."/>
            <person name="Ritari J."/>
            <person name="Douillard F.P."/>
            <person name="Paul Ross R."/>
            <person name="Yang R."/>
            <person name="Briner A.E."/>
            <person name="Felis G.E."/>
            <person name="de Vos W.M."/>
            <person name="Barrangou R."/>
            <person name="Klaenhammer T.R."/>
            <person name="Caufield P.W."/>
            <person name="Cui Y."/>
            <person name="Zhang H."/>
            <person name="O'Toole P.W."/>
        </authorList>
    </citation>
    <scope>NUCLEOTIDE SEQUENCE [LARGE SCALE GENOMIC DNA]</scope>
    <source>
        <strain evidence="10 11">JCM 15530</strain>
    </source>
</reference>
<keyword evidence="7 8" id="KW-0067">ATP-binding</keyword>
<feature type="binding site" evidence="8">
    <location>
        <position position="14"/>
    </location>
    <ligand>
        <name>ATP</name>
        <dbReference type="ChEBI" id="CHEBI:30616"/>
    </ligand>
</feature>
<dbReference type="InterPro" id="IPR041739">
    <property type="entry name" value="G5K_ProB"/>
</dbReference>
<comment type="similarity">
    <text evidence="8">Belongs to the glutamate 5-kinase family.</text>
</comment>
<comment type="catalytic activity">
    <reaction evidence="8">
        <text>L-glutamate + ATP = L-glutamyl 5-phosphate + ADP</text>
        <dbReference type="Rhea" id="RHEA:14877"/>
        <dbReference type="ChEBI" id="CHEBI:29985"/>
        <dbReference type="ChEBI" id="CHEBI:30616"/>
        <dbReference type="ChEBI" id="CHEBI:58274"/>
        <dbReference type="ChEBI" id="CHEBI:456216"/>
        <dbReference type="EC" id="2.7.2.11"/>
    </reaction>
</comment>
<comment type="pathway">
    <text evidence="8">Amino-acid biosynthesis; L-proline biosynthesis; L-glutamate 5-semialdehyde from L-glutamate: step 1/2.</text>
</comment>
<dbReference type="NCBIfam" id="TIGR01027">
    <property type="entry name" value="proB"/>
    <property type="match status" value="1"/>
</dbReference>
<dbReference type="SUPFAM" id="SSF53633">
    <property type="entry name" value="Carbamate kinase-like"/>
    <property type="match status" value="1"/>
</dbReference>
<keyword evidence="2 8" id="KW-0028">Amino-acid biosynthesis</keyword>
<keyword evidence="11" id="KW-1185">Reference proteome</keyword>
<dbReference type="GO" id="GO:0055129">
    <property type="term" value="P:L-proline biosynthetic process"/>
    <property type="evidence" value="ECO:0007669"/>
    <property type="project" value="UniProtKB-UniRule"/>
</dbReference>
<evidence type="ECO:0000256" key="7">
    <source>
        <dbReference type="ARBA" id="ARBA00022840"/>
    </source>
</evidence>
<dbReference type="HAMAP" id="MF_00456">
    <property type="entry name" value="ProB"/>
    <property type="match status" value="1"/>
</dbReference>
<dbReference type="PANTHER" id="PTHR43654">
    <property type="entry name" value="GLUTAMATE 5-KINASE"/>
    <property type="match status" value="1"/>
</dbReference>
<keyword evidence="5 8" id="KW-0547">Nucleotide-binding</keyword>
<dbReference type="PRINTS" id="PR00474">
    <property type="entry name" value="GLU5KINASE"/>
</dbReference>
<dbReference type="STRING" id="1302272.FC96_GL001697"/>
<evidence type="ECO:0000256" key="2">
    <source>
        <dbReference type="ARBA" id="ARBA00022605"/>
    </source>
</evidence>